<dbReference type="Pfam" id="PF11188">
    <property type="entry name" value="DUF2975"/>
    <property type="match status" value="1"/>
</dbReference>
<dbReference type="Proteomes" id="UP000067683">
    <property type="component" value="Chromosome"/>
</dbReference>
<evidence type="ECO:0000313" key="2">
    <source>
        <dbReference type="EMBL" id="ALS74861.1"/>
    </source>
</evidence>
<feature type="transmembrane region" description="Helical" evidence="1">
    <location>
        <begin position="55"/>
        <end position="76"/>
    </location>
</feature>
<keyword evidence="1" id="KW-1133">Transmembrane helix</keyword>
<dbReference type="OrthoDB" id="1100174at2"/>
<dbReference type="InterPro" id="IPR021354">
    <property type="entry name" value="DUF2975"/>
</dbReference>
<accession>A0A0U2YQ42</accession>
<protein>
    <recommendedName>
        <fullName evidence="4">DUF2975 domain-containing protein</fullName>
    </recommendedName>
</protein>
<dbReference type="KEGG" id="prt:AUC31_06310"/>
<keyword evidence="1" id="KW-0812">Transmembrane</keyword>
<keyword evidence="1" id="KW-0472">Membrane</keyword>
<feature type="transmembrane region" description="Helical" evidence="1">
    <location>
        <begin position="12"/>
        <end position="35"/>
    </location>
</feature>
<evidence type="ECO:0000313" key="3">
    <source>
        <dbReference type="Proteomes" id="UP000067683"/>
    </source>
</evidence>
<keyword evidence="3" id="KW-1185">Reference proteome</keyword>
<evidence type="ECO:0008006" key="4">
    <source>
        <dbReference type="Google" id="ProtNLM"/>
    </source>
</evidence>
<sequence length="167" mass="18095">MNGGVPLRAKYAATLFLKGVLLLMTVGMIALYVFGLPEMAATEAAQDPETAYLQYPFLIVAYIFFSPILIAFYQTFKLLGYIGRDQAFSDSVLKALTVIKYCALAIIFFIVLGELAAILFIDDDITHIITLGVIGTLASAAVAVFADLLRSLLKDAIAMKSSNDLIV</sequence>
<proteinExistence type="predicted"/>
<name>A0A0U2YQ42_9BACL</name>
<dbReference type="STRING" id="200991.AUC31_06310"/>
<dbReference type="EMBL" id="CP013659">
    <property type="protein sequence ID" value="ALS74861.1"/>
    <property type="molecule type" value="Genomic_DNA"/>
</dbReference>
<feature type="transmembrane region" description="Helical" evidence="1">
    <location>
        <begin position="97"/>
        <end position="121"/>
    </location>
</feature>
<dbReference type="AlphaFoldDB" id="A0A0U2YQ42"/>
<feature type="transmembrane region" description="Helical" evidence="1">
    <location>
        <begin position="127"/>
        <end position="149"/>
    </location>
</feature>
<reference evidence="2" key="1">
    <citation type="submission" date="2016-01" db="EMBL/GenBank/DDBJ databases">
        <title>Complete genome of Planococcus rifietoensis type strain M8.</title>
        <authorList>
            <person name="See-Too W.S."/>
        </authorList>
    </citation>
    <scope>NUCLEOTIDE SEQUENCE [LARGE SCALE GENOMIC DNA]</scope>
    <source>
        <strain evidence="2">M8</strain>
    </source>
</reference>
<organism evidence="2 3">
    <name type="scientific">Planococcus rifietoensis</name>
    <dbReference type="NCBI Taxonomy" id="200991"/>
    <lineage>
        <taxon>Bacteria</taxon>
        <taxon>Bacillati</taxon>
        <taxon>Bacillota</taxon>
        <taxon>Bacilli</taxon>
        <taxon>Bacillales</taxon>
        <taxon>Caryophanaceae</taxon>
        <taxon>Planococcus</taxon>
    </lineage>
</organism>
<gene>
    <name evidence="2" type="ORF">AUC31_06310</name>
</gene>
<evidence type="ECO:0000256" key="1">
    <source>
        <dbReference type="SAM" id="Phobius"/>
    </source>
</evidence>